<comment type="similarity">
    <text evidence="2">In the N-terminal section; belongs to the transposase 2 family.</text>
</comment>
<reference evidence="11 12" key="1">
    <citation type="submission" date="2014-07" db="EMBL/GenBank/DDBJ databases">
        <title>Methanogenic archaea and the global carbon cycle.</title>
        <authorList>
            <person name="Henriksen J.R."/>
            <person name="Luke J."/>
            <person name="Reinhart S."/>
            <person name="Benedict M.N."/>
            <person name="Youngblut N.D."/>
            <person name="Metcalf M.E."/>
            <person name="Whitaker R.J."/>
            <person name="Metcalf W.W."/>
        </authorList>
    </citation>
    <scope>NUCLEOTIDE SEQUENCE [LARGE SCALE GENOMIC DNA]</scope>
    <source>
        <strain evidence="11 12">HB-1</strain>
    </source>
</reference>
<keyword evidence="5" id="KW-0862">Zinc</keyword>
<protein>
    <submittedName>
        <fullName evidence="11">Mobile element protein</fullName>
    </submittedName>
</protein>
<dbReference type="PANTHER" id="PTHR30405">
    <property type="entry name" value="TRANSPOSASE"/>
    <property type="match status" value="1"/>
</dbReference>
<keyword evidence="7" id="KW-0233">DNA recombination</keyword>
<dbReference type="PATRIC" id="fig|1434110.4.peg.1394"/>
<evidence type="ECO:0000259" key="9">
    <source>
        <dbReference type="Pfam" id="PF07282"/>
    </source>
</evidence>
<dbReference type="KEGG" id="mhor:MSHOH_1121"/>
<keyword evidence="3" id="KW-0815">Transposition</keyword>
<dbReference type="GO" id="GO:0003677">
    <property type="term" value="F:DNA binding"/>
    <property type="evidence" value="ECO:0007669"/>
    <property type="project" value="UniProtKB-KW"/>
</dbReference>
<keyword evidence="4" id="KW-0479">Metal-binding</keyword>
<dbReference type="CDD" id="cd00350">
    <property type="entry name" value="rubredoxin_like"/>
    <property type="match status" value="1"/>
</dbReference>
<dbReference type="GO" id="GO:0046872">
    <property type="term" value="F:metal ion binding"/>
    <property type="evidence" value="ECO:0007669"/>
    <property type="project" value="UniProtKB-KW"/>
</dbReference>
<keyword evidence="12" id="KW-1185">Reference proteome</keyword>
<accession>A0A0E3S831</accession>
<dbReference type="Proteomes" id="UP000033101">
    <property type="component" value="Chromosome"/>
</dbReference>
<feature type="domain" description="Probable transposase IS891/IS1136/IS1341" evidence="8">
    <location>
        <begin position="174"/>
        <end position="280"/>
    </location>
</feature>
<dbReference type="PANTHER" id="PTHR30405:SF11">
    <property type="entry name" value="RNA-GUIDED DNA ENDONUCLEASE RV2885C-RELATED"/>
    <property type="match status" value="1"/>
</dbReference>
<evidence type="ECO:0000256" key="6">
    <source>
        <dbReference type="ARBA" id="ARBA00023125"/>
    </source>
</evidence>
<organism evidence="11 12">
    <name type="scientific">Methanosarcina horonobensis HB-1 = JCM 15518</name>
    <dbReference type="NCBI Taxonomy" id="1434110"/>
    <lineage>
        <taxon>Archaea</taxon>
        <taxon>Methanobacteriati</taxon>
        <taxon>Methanobacteriota</taxon>
        <taxon>Stenosarchaea group</taxon>
        <taxon>Methanomicrobia</taxon>
        <taxon>Methanosarcinales</taxon>
        <taxon>Methanosarcinaceae</taxon>
        <taxon>Methanosarcina</taxon>
    </lineage>
</organism>
<dbReference type="NCBIfam" id="TIGR01766">
    <property type="entry name" value="IS200/IS605 family accessory protein TnpB-like domain"/>
    <property type="match status" value="1"/>
</dbReference>
<dbReference type="NCBIfam" id="NF038281">
    <property type="entry name" value="IS200_TnpB"/>
    <property type="match status" value="1"/>
</dbReference>
<dbReference type="NCBIfam" id="NF040570">
    <property type="entry name" value="guided_TnpB"/>
    <property type="match status" value="1"/>
</dbReference>
<dbReference type="GO" id="GO:0032196">
    <property type="term" value="P:transposition"/>
    <property type="evidence" value="ECO:0007669"/>
    <property type="project" value="UniProtKB-KW"/>
</dbReference>
<dbReference type="Pfam" id="PF12323">
    <property type="entry name" value="HTH_OrfB_IS605"/>
    <property type="match status" value="1"/>
</dbReference>
<dbReference type="AlphaFoldDB" id="A0A0E3S831"/>
<feature type="domain" description="Cas12f1-like TNB" evidence="9">
    <location>
        <begin position="292"/>
        <end position="359"/>
    </location>
</feature>
<evidence type="ECO:0000259" key="10">
    <source>
        <dbReference type="Pfam" id="PF12323"/>
    </source>
</evidence>
<dbReference type="InterPro" id="IPR001959">
    <property type="entry name" value="Transposase"/>
</dbReference>
<evidence type="ECO:0000259" key="8">
    <source>
        <dbReference type="Pfam" id="PF01385"/>
    </source>
</evidence>
<keyword evidence="6" id="KW-0238">DNA-binding</keyword>
<dbReference type="InterPro" id="IPR021027">
    <property type="entry name" value="Transposase_put_HTH"/>
</dbReference>
<evidence type="ECO:0000256" key="1">
    <source>
        <dbReference type="ARBA" id="ARBA00008761"/>
    </source>
</evidence>
<dbReference type="InterPro" id="IPR010095">
    <property type="entry name" value="Cas12f1-like_TNB"/>
</dbReference>
<evidence type="ECO:0000256" key="4">
    <source>
        <dbReference type="ARBA" id="ARBA00022723"/>
    </source>
</evidence>
<comment type="similarity">
    <text evidence="1">In the C-terminal section; belongs to the transposase 35 family.</text>
</comment>
<dbReference type="InterPro" id="IPR053522">
    <property type="entry name" value="RNA-guided_endonuclease_TnpB"/>
</dbReference>
<evidence type="ECO:0000256" key="3">
    <source>
        <dbReference type="ARBA" id="ARBA00022578"/>
    </source>
</evidence>
<feature type="domain" description="Transposase putative helix-turn-helix" evidence="10">
    <location>
        <begin position="1"/>
        <end position="48"/>
    </location>
</feature>
<evidence type="ECO:0000313" key="12">
    <source>
        <dbReference type="Proteomes" id="UP000033101"/>
    </source>
</evidence>
<dbReference type="Pfam" id="PF01385">
    <property type="entry name" value="OrfB_IS605"/>
    <property type="match status" value="1"/>
</dbReference>
<proteinExistence type="inferred from homology"/>
<sequence length="372" mass="42813">MLMLNAYKYRLKPTKKQETLINKHIGSCRFVYNWALEQKIKTYGQTGKCINHMGLDKLLPALKTEKPFLKETNSQSLQGMTKHVDAAFVRFFREKNGFPRFKSKKNPVQSFPVPQHYSVDFEKGIVKLPKIGEVEVIFHRTFEGTLRTATISKTCTGKYFISILVDNGQELPNKQKYSELTTVGIDVGIKDFAVLSTGEKIENPKYLKNSLKRLKCLQKRVSRKVKDSKRREKTRQLLSKIHEKISNQRNNFQHQISSKLISENQAIALETLNVKGMVKNHHLAQSISDSAWSSFVTKLEYKAEWFGKTVLRIGQFEPSSKLCNVCGYHNSELTLKDREWVCPICKTPHDRDINAAINIKKFSLLDQNLITT</sequence>
<evidence type="ECO:0000313" key="11">
    <source>
        <dbReference type="EMBL" id="AKB77604.1"/>
    </source>
</evidence>
<dbReference type="InterPro" id="IPR051399">
    <property type="entry name" value="RNA-guided_DNA_endo/Transpos"/>
</dbReference>
<dbReference type="EMBL" id="CP009516">
    <property type="protein sequence ID" value="AKB77604.1"/>
    <property type="molecule type" value="Genomic_DNA"/>
</dbReference>
<dbReference type="Pfam" id="PF07282">
    <property type="entry name" value="Cas12f1-like_TNB"/>
    <property type="match status" value="1"/>
</dbReference>
<gene>
    <name evidence="11" type="ORF">MSHOH_1121</name>
</gene>
<evidence type="ECO:0000256" key="5">
    <source>
        <dbReference type="ARBA" id="ARBA00022833"/>
    </source>
</evidence>
<name>A0A0E3S831_9EURY</name>
<dbReference type="GO" id="GO:0006310">
    <property type="term" value="P:DNA recombination"/>
    <property type="evidence" value="ECO:0007669"/>
    <property type="project" value="UniProtKB-KW"/>
</dbReference>
<evidence type="ECO:0000256" key="2">
    <source>
        <dbReference type="ARBA" id="ARBA00011044"/>
    </source>
</evidence>
<dbReference type="HOGENOM" id="CLU_032903_0_0_2"/>
<evidence type="ECO:0000256" key="7">
    <source>
        <dbReference type="ARBA" id="ARBA00023172"/>
    </source>
</evidence>